<comment type="caution">
    <text evidence="1">The sequence shown here is derived from an EMBL/GenBank/DDBJ whole genome shotgun (WGS) entry which is preliminary data.</text>
</comment>
<dbReference type="RefSeq" id="WP_367770068.1">
    <property type="nucleotide sequence ID" value="NZ_JBFNXR010000019.1"/>
</dbReference>
<evidence type="ECO:0000313" key="1">
    <source>
        <dbReference type="EMBL" id="MEW9854405.1"/>
    </source>
</evidence>
<organism evidence="1 2">
    <name type="scientific">Novosphingobium rhizovicinum</name>
    <dbReference type="NCBI Taxonomy" id="3228928"/>
    <lineage>
        <taxon>Bacteria</taxon>
        <taxon>Pseudomonadati</taxon>
        <taxon>Pseudomonadota</taxon>
        <taxon>Alphaproteobacteria</taxon>
        <taxon>Sphingomonadales</taxon>
        <taxon>Sphingomonadaceae</taxon>
        <taxon>Novosphingobium</taxon>
    </lineage>
</organism>
<protein>
    <recommendedName>
        <fullName evidence="3">Glycosyltransferase</fullName>
    </recommendedName>
</protein>
<dbReference type="EMBL" id="JBFNXR010000019">
    <property type="protein sequence ID" value="MEW9854405.1"/>
    <property type="molecule type" value="Genomic_DNA"/>
</dbReference>
<dbReference type="Proteomes" id="UP001556118">
    <property type="component" value="Unassembled WGS sequence"/>
</dbReference>
<keyword evidence="2" id="KW-1185">Reference proteome</keyword>
<evidence type="ECO:0000313" key="2">
    <source>
        <dbReference type="Proteomes" id="UP001556118"/>
    </source>
</evidence>
<sequence length="395" mass="42935">MNHVFRSLYKVRPQHSAKIHSIFKASEMQVPRQLPIAAVIAMSDSKGILQQVSASAPEGGRYRLDDNVRALMLMSAAEGLPPSDRMCWSTTFAAFVQAAWEMQRGHFREIMHSDGRWSGCEASEDAYGQALWGLGHAAELAPLPDIRNWARCFYDRVMEWPAELGSPLAIALKTLGAGAMLRACPGHAAARDALQQGGDILQKLLGGERRPDWAWFEAVVAQESPRLPQALIEAGAALGRDDWVASGVETLEWVCGHQVSSTGFFRPIGSELHGTGYVSPTADRQPLEAQATIEACLTAHMAHASELWFQHAMTAWRWFLGGNDQSLPIADLATGRCRGGMGGAGAHLDCGAESTLAFQLAHCAMLALHRRSHDALAPRSQNDTREIAAAEPLRA</sequence>
<accession>A0ABV3RA52</accession>
<proteinExistence type="predicted"/>
<name>A0ABV3RA52_9SPHN</name>
<evidence type="ECO:0008006" key="3">
    <source>
        <dbReference type="Google" id="ProtNLM"/>
    </source>
</evidence>
<reference evidence="1 2" key="1">
    <citation type="submission" date="2024-06" db="EMBL/GenBank/DDBJ databases">
        <title>Novosphingobium rhizovicinus M1R2S20.</title>
        <authorList>
            <person name="Sun J.-Q."/>
        </authorList>
    </citation>
    <scope>NUCLEOTIDE SEQUENCE [LARGE SCALE GENOMIC DNA]</scope>
    <source>
        <strain evidence="1 2">M1R2S20</strain>
    </source>
</reference>
<gene>
    <name evidence="1" type="ORF">ABUH87_04310</name>
</gene>